<dbReference type="GO" id="GO:0055107">
    <property type="term" value="P:Golgi to secretory granule transport"/>
    <property type="evidence" value="ECO:0007669"/>
    <property type="project" value="TreeGrafter"/>
</dbReference>
<feature type="region of interest" description="Disordered" evidence="3">
    <location>
        <begin position="16"/>
        <end position="80"/>
    </location>
</feature>
<feature type="region of interest" description="Disordered" evidence="3">
    <location>
        <begin position="565"/>
        <end position="584"/>
    </location>
</feature>
<protein>
    <recommendedName>
        <fullName evidence="6">Bicaudal D-related protein 1</fullName>
    </recommendedName>
</protein>
<evidence type="ECO:0000313" key="5">
    <source>
        <dbReference type="Proteomes" id="UP001460270"/>
    </source>
</evidence>
<feature type="coiled-coil region" evidence="2">
    <location>
        <begin position="99"/>
        <end position="201"/>
    </location>
</feature>
<keyword evidence="5" id="KW-1185">Reference proteome</keyword>
<organism evidence="4 5">
    <name type="scientific">Mugilogobius chulae</name>
    <name type="common">yellowstripe goby</name>
    <dbReference type="NCBI Taxonomy" id="88201"/>
    <lineage>
        <taxon>Eukaryota</taxon>
        <taxon>Metazoa</taxon>
        <taxon>Chordata</taxon>
        <taxon>Craniata</taxon>
        <taxon>Vertebrata</taxon>
        <taxon>Euteleostomi</taxon>
        <taxon>Actinopterygii</taxon>
        <taxon>Neopterygii</taxon>
        <taxon>Teleostei</taxon>
        <taxon>Neoteleostei</taxon>
        <taxon>Acanthomorphata</taxon>
        <taxon>Gobiaria</taxon>
        <taxon>Gobiiformes</taxon>
        <taxon>Gobioidei</taxon>
        <taxon>Gobiidae</taxon>
        <taxon>Gobionellinae</taxon>
        <taxon>Mugilogobius</taxon>
    </lineage>
</organism>
<dbReference type="PANTHER" id="PTHR32123">
    <property type="entry name" value="BICD FAMILY-LIKE CARGO ADAPTER"/>
    <property type="match status" value="1"/>
</dbReference>
<dbReference type="GO" id="GO:0047496">
    <property type="term" value="P:vesicle transport along microtubule"/>
    <property type="evidence" value="ECO:0007669"/>
    <property type="project" value="TreeGrafter"/>
</dbReference>
<dbReference type="AlphaFoldDB" id="A0AAW0PY14"/>
<dbReference type="InterPro" id="IPR051149">
    <property type="entry name" value="Spindly/BICDR_Dynein_Adapter"/>
</dbReference>
<keyword evidence="1 2" id="KW-0175">Coiled coil</keyword>
<proteinExistence type="predicted"/>
<dbReference type="PANTHER" id="PTHR32123:SF12">
    <property type="entry name" value="BICD FAMILY-LIKE CARGO ADAPTER 1"/>
    <property type="match status" value="1"/>
</dbReference>
<reference evidence="5" key="1">
    <citation type="submission" date="2024-04" db="EMBL/GenBank/DDBJ databases">
        <title>Salinicola lusitanus LLJ914,a marine bacterium isolated from the Okinawa Trough.</title>
        <authorList>
            <person name="Li J."/>
        </authorList>
    </citation>
    <scope>NUCLEOTIDE SEQUENCE [LARGE SCALE GENOMIC DNA]</scope>
</reference>
<comment type="caution">
    <text evidence="4">The sequence shown here is derived from an EMBL/GenBank/DDBJ whole genome shotgun (WGS) entry which is preliminary data.</text>
</comment>
<sequence length="597" mass="69160">MSAFCLNLHASSAASAPLELDSDCLEPRGPEQEPGGMQPHPLRHAGAGGLGSALEEELAVLTGQRDDEEELSDPQPAPGDLLTLFRQKEKDLLLAAKLGKALLERNQDLTKQYERMQRDMSDKLEHLEQEKHELRRRMESREGEWEERVAELESDVLHLQDELERHQVQLRDTDRDKSRAIRELSEQNHRLLEQLSRAAEVEQQLSTQVTSLRDDFREKSVSTSQHMTRLETLQAEIKMLSERNMELERRLNSALEENEMLQNTADELRERTLLLERQCHDKDLQFGQSQLELQEVQVSHRQLSARLEELLDEHSLTSLTPHPSSLLCEIEQSMEQEELEQEREQLRLQLWEAYCEVRALCSHLRGNDVTDSALSTDSSMDESSETSSAKDVPTGSLQASLLELRRLTQNLLDGNESTGSRRSEEELALEEHVRKLGDELREVRELYECEQEKSQRSEEELLQLHNQMALLSVEMCSLREENERVRAMSEVREPSEQLQSAIRDRDEAIAKKKAVEMELAKCKIDIMSLNSQLLDAIQQKLNLSQQLEAWQDDMHRVIDQQLKQQDEWQPSLSGQSSRRTRRMHQRDRTLFSFFKKN</sequence>
<evidence type="ECO:0008006" key="6">
    <source>
        <dbReference type="Google" id="ProtNLM"/>
    </source>
</evidence>
<accession>A0AAW0PY14</accession>
<feature type="coiled-coil region" evidence="2">
    <location>
        <begin position="498"/>
        <end position="553"/>
    </location>
</feature>
<evidence type="ECO:0000256" key="2">
    <source>
        <dbReference type="SAM" id="Coils"/>
    </source>
</evidence>
<evidence type="ECO:0000256" key="1">
    <source>
        <dbReference type="ARBA" id="ARBA00023054"/>
    </source>
</evidence>
<evidence type="ECO:0000313" key="4">
    <source>
        <dbReference type="EMBL" id="KAK7933116.1"/>
    </source>
</evidence>
<feature type="coiled-coil region" evidence="2">
    <location>
        <begin position="230"/>
        <end position="356"/>
    </location>
</feature>
<name>A0AAW0PY14_9GOBI</name>
<dbReference type="Proteomes" id="UP001460270">
    <property type="component" value="Unassembled WGS sequence"/>
</dbReference>
<feature type="coiled-coil region" evidence="2">
    <location>
        <begin position="433"/>
        <end position="467"/>
    </location>
</feature>
<feature type="region of interest" description="Disordered" evidence="3">
    <location>
        <begin position="368"/>
        <end position="395"/>
    </location>
</feature>
<feature type="compositionally biased region" description="Polar residues" evidence="3">
    <location>
        <begin position="565"/>
        <end position="577"/>
    </location>
</feature>
<dbReference type="EMBL" id="JBBPFD010000003">
    <property type="protein sequence ID" value="KAK7933116.1"/>
    <property type="molecule type" value="Genomic_DNA"/>
</dbReference>
<gene>
    <name evidence="4" type="ORF">WMY93_004012</name>
</gene>
<evidence type="ECO:0000256" key="3">
    <source>
        <dbReference type="SAM" id="MobiDB-lite"/>
    </source>
</evidence>